<organism evidence="1 2">
    <name type="scientific">Deinandra increscens subsp. villosa</name>
    <dbReference type="NCBI Taxonomy" id="3103831"/>
    <lineage>
        <taxon>Eukaryota</taxon>
        <taxon>Viridiplantae</taxon>
        <taxon>Streptophyta</taxon>
        <taxon>Embryophyta</taxon>
        <taxon>Tracheophyta</taxon>
        <taxon>Spermatophyta</taxon>
        <taxon>Magnoliopsida</taxon>
        <taxon>eudicotyledons</taxon>
        <taxon>Gunneridae</taxon>
        <taxon>Pentapetalae</taxon>
        <taxon>asterids</taxon>
        <taxon>campanulids</taxon>
        <taxon>Asterales</taxon>
        <taxon>Asteraceae</taxon>
        <taxon>Asteroideae</taxon>
        <taxon>Heliantheae alliance</taxon>
        <taxon>Madieae</taxon>
        <taxon>Madiinae</taxon>
        <taxon>Deinandra</taxon>
    </lineage>
</organism>
<dbReference type="PANTHER" id="PTHR47150">
    <property type="entry name" value="OS12G0169200 PROTEIN"/>
    <property type="match status" value="1"/>
</dbReference>
<dbReference type="EMBL" id="JBCNJP010000008">
    <property type="protein sequence ID" value="KAK9074011.1"/>
    <property type="molecule type" value="Genomic_DNA"/>
</dbReference>
<evidence type="ECO:0000313" key="1">
    <source>
        <dbReference type="EMBL" id="KAK9074011.1"/>
    </source>
</evidence>
<reference evidence="1 2" key="1">
    <citation type="submission" date="2024-04" db="EMBL/GenBank/DDBJ databases">
        <title>The reference genome of an endangered Asteraceae, Deinandra increscens subsp. villosa, native to the Central Coast of California.</title>
        <authorList>
            <person name="Guilliams M."/>
            <person name="Hasenstab-Lehman K."/>
            <person name="Meyer R."/>
            <person name="Mcevoy S."/>
        </authorList>
    </citation>
    <scope>NUCLEOTIDE SEQUENCE [LARGE SCALE GENOMIC DNA]</scope>
    <source>
        <tissue evidence="1">Leaf</tissue>
    </source>
</reference>
<dbReference type="PANTHER" id="PTHR47150:SF5">
    <property type="entry name" value="OS07G0546750 PROTEIN"/>
    <property type="match status" value="1"/>
</dbReference>
<protein>
    <recommendedName>
        <fullName evidence="3">Transposase</fullName>
    </recommendedName>
</protein>
<keyword evidence="2" id="KW-1185">Reference proteome</keyword>
<dbReference type="Proteomes" id="UP001408789">
    <property type="component" value="Unassembled WGS sequence"/>
</dbReference>
<dbReference type="AlphaFoldDB" id="A0AAP0H6N0"/>
<accession>A0AAP0H6N0</accession>
<comment type="caution">
    <text evidence="1">The sequence shown here is derived from an EMBL/GenBank/DDBJ whole genome shotgun (WGS) entry which is preliminary data.</text>
</comment>
<evidence type="ECO:0000313" key="2">
    <source>
        <dbReference type="Proteomes" id="UP001408789"/>
    </source>
</evidence>
<dbReference type="Pfam" id="PF04827">
    <property type="entry name" value="Plant_tran"/>
    <property type="match status" value="1"/>
</dbReference>
<proteinExistence type="predicted"/>
<dbReference type="InterPro" id="IPR006912">
    <property type="entry name" value="Harbinger_derived_prot"/>
</dbReference>
<evidence type="ECO:0008006" key="3">
    <source>
        <dbReference type="Google" id="ProtNLM"/>
    </source>
</evidence>
<gene>
    <name evidence="1" type="ORF">SSX86_006606</name>
</gene>
<sequence>MSERTSRECLHYFCDAIIRLYRDEFLHSPTSHDLALLYEAHLERHGLPGMIGSIDCMHWEWRNCPTKYRGQYHRGDHPKPTVILEAVASQEMWFWHAFFGVAGSNNDINVLNQSTLFTDELKGIAPKAPFIVNGREYKRGYYLADGIYPTWSTFVKAYTHPYAIKEKKMKKVQEGARKDVERAFRRLKAKWGIVDRKARPTDTALMENIMYACMILHNMTLKDEGVAISPVHIRDPPVPSTDTEDVYMEIRDNETHFQLRFDITEHIANNLEVVLTEEELNANPPPP</sequence>
<name>A0AAP0H6N0_9ASTR</name>